<dbReference type="EMBL" id="JRHC01000001">
    <property type="protein sequence ID" value="KJF45314.1"/>
    <property type="molecule type" value="Genomic_DNA"/>
</dbReference>
<dbReference type="AlphaFoldDB" id="A0A0D8JF04"/>
<dbReference type="SUPFAM" id="SSF75005">
    <property type="entry name" value="Arabinanase/levansucrase/invertase"/>
    <property type="match status" value="1"/>
</dbReference>
<dbReference type="STRING" id="1544798.LH29_08020"/>
<dbReference type="InterPro" id="IPR023296">
    <property type="entry name" value="Glyco_hydro_beta-prop_sf"/>
</dbReference>
<dbReference type="Proteomes" id="UP000032544">
    <property type="component" value="Unassembled WGS sequence"/>
</dbReference>
<evidence type="ECO:0008006" key="3">
    <source>
        <dbReference type="Google" id="ProtNLM"/>
    </source>
</evidence>
<gene>
    <name evidence="1" type="ORF">LH29_08020</name>
</gene>
<organism evidence="1 2">
    <name type="scientific">Draconibacterium sediminis</name>
    <dbReference type="NCBI Taxonomy" id="1544798"/>
    <lineage>
        <taxon>Bacteria</taxon>
        <taxon>Pseudomonadati</taxon>
        <taxon>Bacteroidota</taxon>
        <taxon>Bacteroidia</taxon>
        <taxon>Marinilabiliales</taxon>
        <taxon>Prolixibacteraceae</taxon>
        <taxon>Draconibacterium</taxon>
    </lineage>
</organism>
<comment type="caution">
    <text evidence="1">The sequence shown here is derived from an EMBL/GenBank/DDBJ whole genome shotgun (WGS) entry which is preliminary data.</text>
</comment>
<proteinExistence type="predicted"/>
<reference evidence="1 2" key="1">
    <citation type="submission" date="2014-09" db="EMBL/GenBank/DDBJ databases">
        <title>Draft Genome Sequence of Draconibacterium sp. JN14CK-3.</title>
        <authorList>
            <person name="Dong C."/>
            <person name="Lai Q."/>
            <person name="Shao Z."/>
        </authorList>
    </citation>
    <scope>NUCLEOTIDE SEQUENCE [LARGE SCALE GENOMIC DNA]</scope>
    <source>
        <strain evidence="1 2">JN14CK-3</strain>
    </source>
</reference>
<evidence type="ECO:0000313" key="2">
    <source>
        <dbReference type="Proteomes" id="UP000032544"/>
    </source>
</evidence>
<keyword evidence="2" id="KW-1185">Reference proteome</keyword>
<dbReference type="Gene3D" id="2.115.10.20">
    <property type="entry name" value="Glycosyl hydrolase domain, family 43"/>
    <property type="match status" value="1"/>
</dbReference>
<accession>A0A0D8JF04</accession>
<evidence type="ECO:0000313" key="1">
    <source>
        <dbReference type="EMBL" id="KJF45314.1"/>
    </source>
</evidence>
<protein>
    <recommendedName>
        <fullName evidence="3">Glycosyl hydrolase family 43</fullName>
    </recommendedName>
</protein>
<sequence>MMKDDYGHLYYSISEDGLKWTLLNNGKRINEEYRGHPDICKGHDGRYYQIGVEEETGRPILWISEDLVGWNEEKDLPREVFEKNLGHKANASWYGAPKMFFDAATGKYIITWHCPKDGVAREDASNYWCSMRTFFVTTNDFKTFTPASRLFDFEMGTIDVIIRKEGELYYAIIKDECEATDLWPTGKSIRVCVSKNLEGPYSYPGGKISPSYREAPTVIPQKQGGWLMYFEQYPGVQYEAAQAPSLMGPWYDVYTMKIKIPEECRHGCMISLTETQYQSILKHYGTQ</sequence>
<name>A0A0D8JF04_9BACT</name>